<keyword evidence="8" id="KW-1185">Reference proteome</keyword>
<keyword evidence="1" id="KW-0378">Hydrolase</keyword>
<reference evidence="4 7" key="1">
    <citation type="submission" date="2015-09" db="EMBL/GenBank/DDBJ databases">
        <authorList>
            <consortium name="Pathogen Informatics"/>
        </authorList>
    </citation>
    <scope>NUCLEOTIDE SEQUENCE [LARGE SCALE GENOMIC DNA]</scope>
    <source>
        <strain evidence="4 7">2789STDY5834846</strain>
    </source>
</reference>
<accession>A0A174JAW5</accession>
<evidence type="ECO:0000256" key="2">
    <source>
        <dbReference type="SAM" id="SignalP"/>
    </source>
</evidence>
<feature type="chain" id="PRO_5044549941" evidence="2">
    <location>
        <begin position="24"/>
        <end position="484"/>
    </location>
</feature>
<evidence type="ECO:0000313" key="5">
    <source>
        <dbReference type="EMBL" id="MCS2792837.1"/>
    </source>
</evidence>
<dbReference type="Pfam" id="PF02018">
    <property type="entry name" value="CBM_4_9"/>
    <property type="match status" value="1"/>
</dbReference>
<dbReference type="EMBL" id="CP103141">
    <property type="protein sequence ID" value="UVQ72509.1"/>
    <property type="molecule type" value="Genomic_DNA"/>
</dbReference>
<evidence type="ECO:0000259" key="3">
    <source>
        <dbReference type="Pfam" id="PF02018"/>
    </source>
</evidence>
<dbReference type="GeneID" id="69589936"/>
<name>A0A174JAW5_9BACE</name>
<proteinExistence type="predicted"/>
<evidence type="ECO:0000256" key="1">
    <source>
        <dbReference type="ARBA" id="ARBA00022801"/>
    </source>
</evidence>
<dbReference type="EMBL" id="JANUTS010000001">
    <property type="protein sequence ID" value="MCS2792837.1"/>
    <property type="molecule type" value="Genomic_DNA"/>
</dbReference>
<feature type="signal peptide" evidence="2">
    <location>
        <begin position="1"/>
        <end position="23"/>
    </location>
</feature>
<accession>A0A3E5GGY0</accession>
<dbReference type="InterPro" id="IPR003305">
    <property type="entry name" value="CenC_carb-bd"/>
</dbReference>
<protein>
    <submittedName>
        <fullName evidence="5">Carbohydrate binding domain-containing protein</fullName>
    </submittedName>
</protein>
<reference evidence="5" key="2">
    <citation type="submission" date="2022-08" db="EMBL/GenBank/DDBJ databases">
        <title>Genome Sequencing of Bacteroides fragilis Group Isolates with Nanopore Technology.</title>
        <authorList>
            <person name="Tisza M.J."/>
            <person name="Smith D."/>
            <person name="Dekker J.P."/>
        </authorList>
    </citation>
    <scope>NUCLEOTIDE SEQUENCE</scope>
    <source>
        <strain evidence="5">BFG-351</strain>
        <strain evidence="6">BFG-527</strain>
    </source>
</reference>
<sequence length="484" mass="53402">MKKKYVKIMFMSAVLLAGNVADANATLPKDDPKEAVQAPTDDHLPLLMINGTNKSVSFIVSSEALPGKDIKITAPHGFTVSPVMIPANTGKHKVTVTLNSTKTLTEGKIVLRSGDIRSYVKVKGYGTALPVKDIASSPVYKGGNDMEYTKAFTPGTKGFTIEFRVKTDDSEKCFYPYFVTEKGHGFKAYITANAIGLYNTYQKEISNPATSSKEGGKGKFYNNDGQAHTYRFAITPDNRAFIYRDGIPVDSVRIIDYAPQTNFAKGVGEPVENLLKNPDFEGEFDVNPDTKLATRIEGWDIVISDRWNSEQQIIPEEIDNNQDINNHVFEIRPYKWATGWSDGILSQVIDVAPNETYTLSALLKGGIAEKEGKLTGKMIIEEIQDPEKKAITEIASKDWETYSMDYTTSANCKQIRVSFTVGRGGWGNDIGAIRVDNAKLTGVSCTYSPKFGFVENTADVEYFTIDESGAYAPAQPEIFINIKD</sequence>
<evidence type="ECO:0000313" key="7">
    <source>
        <dbReference type="Proteomes" id="UP000095606"/>
    </source>
</evidence>
<evidence type="ECO:0000313" key="4">
    <source>
        <dbReference type="EMBL" id="CUO94270.1"/>
    </source>
</evidence>
<dbReference type="Proteomes" id="UP001204548">
    <property type="component" value="Unassembled WGS sequence"/>
</dbReference>
<evidence type="ECO:0000313" key="6">
    <source>
        <dbReference type="EMBL" id="UVQ72509.1"/>
    </source>
</evidence>
<feature type="domain" description="CBM-cenC" evidence="3">
    <location>
        <begin position="273"/>
        <end position="422"/>
    </location>
</feature>
<organism evidence="4 7">
    <name type="scientific">Bacteroides faecis</name>
    <dbReference type="NCBI Taxonomy" id="674529"/>
    <lineage>
        <taxon>Bacteria</taxon>
        <taxon>Pseudomonadati</taxon>
        <taxon>Bacteroidota</taxon>
        <taxon>Bacteroidia</taxon>
        <taxon>Bacteroidales</taxon>
        <taxon>Bacteroidaceae</taxon>
        <taxon>Bacteroides</taxon>
    </lineage>
</organism>
<dbReference type="SUPFAM" id="SSF49785">
    <property type="entry name" value="Galactose-binding domain-like"/>
    <property type="match status" value="1"/>
</dbReference>
<dbReference type="EMBL" id="CZAE01000005">
    <property type="protein sequence ID" value="CUO94270.1"/>
    <property type="molecule type" value="Genomic_DNA"/>
</dbReference>
<keyword evidence="2" id="KW-0732">Signal</keyword>
<dbReference type="InterPro" id="IPR008979">
    <property type="entry name" value="Galactose-bd-like_sf"/>
</dbReference>
<dbReference type="Proteomes" id="UP001060104">
    <property type="component" value="Chromosome"/>
</dbReference>
<dbReference type="Gene3D" id="2.60.120.260">
    <property type="entry name" value="Galactose-binding domain-like"/>
    <property type="match status" value="1"/>
</dbReference>
<dbReference type="GO" id="GO:0016798">
    <property type="term" value="F:hydrolase activity, acting on glycosyl bonds"/>
    <property type="evidence" value="ECO:0007669"/>
    <property type="project" value="InterPro"/>
</dbReference>
<dbReference type="AlphaFoldDB" id="A0A174JAW5"/>
<gene>
    <name evidence="4" type="ORF">ERS852461_01498</name>
    <name evidence="5" type="ORF">NXW97_12595</name>
    <name evidence="6" type="ORF">NXY30_15665</name>
</gene>
<evidence type="ECO:0000313" key="8">
    <source>
        <dbReference type="Proteomes" id="UP001060104"/>
    </source>
</evidence>
<dbReference type="Proteomes" id="UP000095606">
    <property type="component" value="Unassembled WGS sequence"/>
</dbReference>
<dbReference type="RefSeq" id="WP_010537537.1">
    <property type="nucleotide sequence ID" value="NZ_CABMFH010000006.1"/>
</dbReference>